<evidence type="ECO:0000256" key="1">
    <source>
        <dbReference type="SAM" id="MobiDB-lite"/>
    </source>
</evidence>
<evidence type="ECO:0000313" key="2">
    <source>
        <dbReference type="EMBL" id="KAF5889775.1"/>
    </source>
</evidence>
<gene>
    <name evidence="2" type="primary">yhaJ</name>
    <name evidence="2" type="ORF">DAT39_020518</name>
</gene>
<keyword evidence="2" id="KW-0648">Protein biosynthesis</keyword>
<sequence>MEVSEGDPELKQEVKQDANQDEAELEDVQNHVVVDDGVALQHNSPFLMFTPEKCHFTLKFSNQAHTYTL</sequence>
<name>A0A8J4U2S6_CLAMG</name>
<keyword evidence="3" id="KW-1185">Reference proteome</keyword>
<feature type="compositionally biased region" description="Basic and acidic residues" evidence="1">
    <location>
        <begin position="8"/>
        <end position="18"/>
    </location>
</feature>
<dbReference type="GO" id="GO:0003743">
    <property type="term" value="F:translation initiation factor activity"/>
    <property type="evidence" value="ECO:0007669"/>
    <property type="project" value="UniProtKB-KW"/>
</dbReference>
<evidence type="ECO:0000313" key="3">
    <source>
        <dbReference type="Proteomes" id="UP000727407"/>
    </source>
</evidence>
<proteinExistence type="predicted"/>
<dbReference type="EMBL" id="QNUK01000767">
    <property type="protein sequence ID" value="KAF5889775.1"/>
    <property type="molecule type" value="Genomic_DNA"/>
</dbReference>
<dbReference type="AlphaFoldDB" id="A0A8J4U2S6"/>
<protein>
    <submittedName>
        <fullName evidence="2">Eukaryotic translation initiation factor 4E type 3</fullName>
    </submittedName>
</protein>
<accession>A0A8J4U2S6</accession>
<reference evidence="2" key="1">
    <citation type="submission" date="2020-07" db="EMBL/GenBank/DDBJ databases">
        <title>Clarias magur genome sequencing, assembly and annotation.</title>
        <authorList>
            <person name="Kushwaha B."/>
            <person name="Kumar R."/>
            <person name="Das P."/>
            <person name="Joshi C.G."/>
            <person name="Kumar D."/>
            <person name="Nagpure N.S."/>
            <person name="Pandey M."/>
            <person name="Agarwal S."/>
            <person name="Srivastava S."/>
            <person name="Singh M."/>
            <person name="Sahoo L."/>
            <person name="Jayasankar P."/>
            <person name="Meher P.K."/>
            <person name="Koringa P.G."/>
            <person name="Iquebal M.A."/>
            <person name="Das S.P."/>
            <person name="Bit A."/>
            <person name="Patnaik S."/>
            <person name="Patel N."/>
            <person name="Shah T.M."/>
            <person name="Hinsu A."/>
            <person name="Jena J.K."/>
        </authorList>
    </citation>
    <scope>NUCLEOTIDE SEQUENCE</scope>
    <source>
        <strain evidence="2">CIFAMagur01</strain>
        <tissue evidence="2">Testis</tissue>
    </source>
</reference>
<feature type="region of interest" description="Disordered" evidence="1">
    <location>
        <begin position="1"/>
        <end position="24"/>
    </location>
</feature>
<organism evidence="2 3">
    <name type="scientific">Clarias magur</name>
    <name type="common">Asian catfish</name>
    <name type="synonym">Macropteronotus magur</name>
    <dbReference type="NCBI Taxonomy" id="1594786"/>
    <lineage>
        <taxon>Eukaryota</taxon>
        <taxon>Metazoa</taxon>
        <taxon>Chordata</taxon>
        <taxon>Craniata</taxon>
        <taxon>Vertebrata</taxon>
        <taxon>Euteleostomi</taxon>
        <taxon>Actinopterygii</taxon>
        <taxon>Neopterygii</taxon>
        <taxon>Teleostei</taxon>
        <taxon>Ostariophysi</taxon>
        <taxon>Siluriformes</taxon>
        <taxon>Clariidae</taxon>
        <taxon>Clarias</taxon>
    </lineage>
</organism>
<comment type="caution">
    <text evidence="2">The sequence shown here is derived from an EMBL/GenBank/DDBJ whole genome shotgun (WGS) entry which is preliminary data.</text>
</comment>
<keyword evidence="2" id="KW-0396">Initiation factor</keyword>
<dbReference type="Proteomes" id="UP000727407">
    <property type="component" value="Unassembled WGS sequence"/>
</dbReference>